<name>A0A382PJF3_9ZZZZ</name>
<organism evidence="1">
    <name type="scientific">marine metagenome</name>
    <dbReference type="NCBI Taxonomy" id="408172"/>
    <lineage>
        <taxon>unclassified sequences</taxon>
        <taxon>metagenomes</taxon>
        <taxon>ecological metagenomes</taxon>
    </lineage>
</organism>
<sequence length="61" mass="7111">MGSFRVMTEKEKILLAPLLFSLKNPTQRIQRLHAPSYISLNLAIFKTNLPLARFQLIIWNN</sequence>
<evidence type="ECO:0000313" key="1">
    <source>
        <dbReference type="EMBL" id="SVC72808.1"/>
    </source>
</evidence>
<gene>
    <name evidence="1" type="ORF">METZ01_LOCUS325662</name>
</gene>
<dbReference type="EMBL" id="UINC01107436">
    <property type="protein sequence ID" value="SVC72808.1"/>
    <property type="molecule type" value="Genomic_DNA"/>
</dbReference>
<protein>
    <submittedName>
        <fullName evidence="1">Uncharacterized protein</fullName>
    </submittedName>
</protein>
<accession>A0A382PJF3</accession>
<reference evidence="1" key="1">
    <citation type="submission" date="2018-05" db="EMBL/GenBank/DDBJ databases">
        <authorList>
            <person name="Lanie J.A."/>
            <person name="Ng W.-L."/>
            <person name="Kazmierczak K.M."/>
            <person name="Andrzejewski T.M."/>
            <person name="Davidsen T.M."/>
            <person name="Wayne K.J."/>
            <person name="Tettelin H."/>
            <person name="Glass J.I."/>
            <person name="Rusch D."/>
            <person name="Podicherti R."/>
            <person name="Tsui H.-C.T."/>
            <person name="Winkler M.E."/>
        </authorList>
    </citation>
    <scope>NUCLEOTIDE SEQUENCE</scope>
</reference>
<proteinExistence type="predicted"/>
<dbReference type="AlphaFoldDB" id="A0A382PJF3"/>